<evidence type="ECO:0000259" key="1">
    <source>
        <dbReference type="Pfam" id="PF14534"/>
    </source>
</evidence>
<feature type="domain" description="DUF4440" evidence="1">
    <location>
        <begin position="2"/>
        <end position="81"/>
    </location>
</feature>
<keyword evidence="3" id="KW-1185">Reference proteome</keyword>
<protein>
    <recommendedName>
        <fullName evidence="1">DUF4440 domain-containing protein</fullName>
    </recommendedName>
</protein>
<dbReference type="Gene3D" id="3.10.450.50">
    <property type="match status" value="1"/>
</dbReference>
<dbReference type="InterPro" id="IPR032710">
    <property type="entry name" value="NTF2-like_dom_sf"/>
</dbReference>
<name>A0ABN0UW97_9ACTN</name>
<sequence>MAAYRAQDLDAASALLAADYVFTSPQDDHLDKATFLARCFPTADRFTEQEIVHVVDLGGGEVFLLYEYVVEGGRYRNAEVSRVRDGLLIETQVFFGGRLAF</sequence>
<evidence type="ECO:0000313" key="3">
    <source>
        <dbReference type="Proteomes" id="UP001500967"/>
    </source>
</evidence>
<dbReference type="InterPro" id="IPR027843">
    <property type="entry name" value="DUF4440"/>
</dbReference>
<comment type="caution">
    <text evidence="2">The sequence shown here is derived from an EMBL/GenBank/DDBJ whole genome shotgun (WGS) entry which is preliminary data.</text>
</comment>
<evidence type="ECO:0000313" key="2">
    <source>
        <dbReference type="EMBL" id="GAA0263557.1"/>
    </source>
</evidence>
<dbReference type="Proteomes" id="UP001500967">
    <property type="component" value="Unassembled WGS sequence"/>
</dbReference>
<organism evidence="2 3">
    <name type="scientific">Cryptosporangium japonicum</name>
    <dbReference type="NCBI Taxonomy" id="80872"/>
    <lineage>
        <taxon>Bacteria</taxon>
        <taxon>Bacillati</taxon>
        <taxon>Actinomycetota</taxon>
        <taxon>Actinomycetes</taxon>
        <taxon>Cryptosporangiales</taxon>
        <taxon>Cryptosporangiaceae</taxon>
        <taxon>Cryptosporangium</taxon>
    </lineage>
</organism>
<dbReference type="EMBL" id="BAAAGX010000023">
    <property type="protein sequence ID" value="GAA0263557.1"/>
    <property type="molecule type" value="Genomic_DNA"/>
</dbReference>
<dbReference type="Pfam" id="PF14534">
    <property type="entry name" value="DUF4440"/>
    <property type="match status" value="1"/>
</dbReference>
<dbReference type="SUPFAM" id="SSF54427">
    <property type="entry name" value="NTF2-like"/>
    <property type="match status" value="1"/>
</dbReference>
<proteinExistence type="predicted"/>
<accession>A0ABN0UW97</accession>
<gene>
    <name evidence="2" type="ORF">GCM10009539_57030</name>
</gene>
<reference evidence="2 3" key="1">
    <citation type="journal article" date="2019" name="Int. J. Syst. Evol. Microbiol.">
        <title>The Global Catalogue of Microorganisms (GCM) 10K type strain sequencing project: providing services to taxonomists for standard genome sequencing and annotation.</title>
        <authorList>
            <consortium name="The Broad Institute Genomics Platform"/>
            <consortium name="The Broad Institute Genome Sequencing Center for Infectious Disease"/>
            <person name="Wu L."/>
            <person name="Ma J."/>
        </authorList>
    </citation>
    <scope>NUCLEOTIDE SEQUENCE [LARGE SCALE GENOMIC DNA]</scope>
    <source>
        <strain evidence="2 3">JCM 10425</strain>
    </source>
</reference>